<comment type="caution">
    <text evidence="2">The sequence shown here is derived from an EMBL/GenBank/DDBJ whole genome shotgun (WGS) entry which is preliminary data.</text>
</comment>
<dbReference type="Pfam" id="PF01636">
    <property type="entry name" value="APH"/>
    <property type="match status" value="1"/>
</dbReference>
<dbReference type="SUPFAM" id="SSF56112">
    <property type="entry name" value="Protein kinase-like (PK-like)"/>
    <property type="match status" value="1"/>
</dbReference>
<sequence length="210" mass="24158">MQPLSPDRYRHLREGAQVIEADSHGEKVLRLADGNYIKLFRRKRLISSALFWPYAQRFADNARRLEQLGVPCPRIIAVYRMAALQRDLVYYKPLPGLTLRQLRDGQGEAPADLLEQLARFIAELHKAGVYFRSLHLGNVVLTPQGKLGLIDIADLSIQRWPLLGSQRLRNFRHMLRDARDLAWLRSDGDSRFANTYRAASGRQFRLPGLE</sequence>
<gene>
    <name evidence="2" type="ORF">DBO85_02320</name>
</gene>
<dbReference type="OrthoDB" id="8534453at2"/>
<evidence type="ECO:0000313" key="3">
    <source>
        <dbReference type="Proteomes" id="UP000244064"/>
    </source>
</evidence>
<reference evidence="2 3" key="1">
    <citation type="submission" date="2018-04" db="EMBL/GenBank/DDBJ databases">
        <title>Pseudomonas sp. nov., isolated from mangrove soil.</title>
        <authorList>
            <person name="Chen C."/>
        </authorList>
    </citation>
    <scope>NUCLEOTIDE SEQUENCE [LARGE SCALE GENOMIC DNA]</scope>
    <source>
        <strain evidence="2 3">TC-11</strain>
    </source>
</reference>
<dbReference type="Proteomes" id="UP000244064">
    <property type="component" value="Unassembled WGS sequence"/>
</dbReference>
<accession>A0A2T5PFK5</accession>
<dbReference type="AlphaFoldDB" id="A0A2T5PFK5"/>
<evidence type="ECO:0000313" key="2">
    <source>
        <dbReference type="EMBL" id="PTU76492.1"/>
    </source>
</evidence>
<protein>
    <submittedName>
        <fullName evidence="2">Toluene tolerance protein</fullName>
    </submittedName>
</protein>
<keyword evidence="3" id="KW-1185">Reference proteome</keyword>
<dbReference type="InterPro" id="IPR011009">
    <property type="entry name" value="Kinase-like_dom_sf"/>
</dbReference>
<dbReference type="Gene3D" id="1.10.510.10">
    <property type="entry name" value="Transferase(Phosphotransferase) domain 1"/>
    <property type="match status" value="1"/>
</dbReference>
<feature type="domain" description="Aminoglycoside phosphotransferase" evidence="1">
    <location>
        <begin position="55"/>
        <end position="127"/>
    </location>
</feature>
<dbReference type="RefSeq" id="WP_108104882.1">
    <property type="nucleotide sequence ID" value="NZ_QASN01000002.1"/>
</dbReference>
<evidence type="ECO:0000259" key="1">
    <source>
        <dbReference type="Pfam" id="PF01636"/>
    </source>
</evidence>
<proteinExistence type="predicted"/>
<organism evidence="2 3">
    <name type="scientific">Pseudomonas mangrovi</name>
    <dbReference type="NCBI Taxonomy" id="2161748"/>
    <lineage>
        <taxon>Bacteria</taxon>
        <taxon>Pseudomonadati</taxon>
        <taxon>Pseudomonadota</taxon>
        <taxon>Gammaproteobacteria</taxon>
        <taxon>Pseudomonadales</taxon>
        <taxon>Pseudomonadaceae</taxon>
        <taxon>Pseudomonas</taxon>
    </lineage>
</organism>
<dbReference type="EMBL" id="QASN01000002">
    <property type="protein sequence ID" value="PTU76492.1"/>
    <property type="molecule type" value="Genomic_DNA"/>
</dbReference>
<dbReference type="InterPro" id="IPR002575">
    <property type="entry name" value="Aminoglycoside_PTrfase"/>
</dbReference>
<name>A0A2T5PFK5_9PSED</name>